<dbReference type="STRING" id="336983.ENSCANP00000015974"/>
<dbReference type="InterPro" id="IPR003591">
    <property type="entry name" value="Leu-rich_rpt_typical-subtyp"/>
</dbReference>
<dbReference type="InterPro" id="IPR050467">
    <property type="entry name" value="LRFN"/>
</dbReference>
<dbReference type="PANTHER" id="PTHR45842:SF16">
    <property type="entry name" value="LEUCINE-RICH REPEATS AND IMMUNOGLOBULIN-LIKE DOMAINS 3"/>
    <property type="match status" value="1"/>
</dbReference>
<proteinExistence type="predicted"/>
<evidence type="ECO:0000313" key="15">
    <source>
        <dbReference type="Ensembl" id="ENSCANP00000015974.1"/>
    </source>
</evidence>
<dbReference type="SMART" id="SM00369">
    <property type="entry name" value="LRR_TYP"/>
    <property type="match status" value="13"/>
</dbReference>
<evidence type="ECO:0000256" key="12">
    <source>
        <dbReference type="SAM" id="MobiDB-lite"/>
    </source>
</evidence>
<evidence type="ECO:0000313" key="16">
    <source>
        <dbReference type="Proteomes" id="UP000233080"/>
    </source>
</evidence>
<evidence type="ECO:0000256" key="2">
    <source>
        <dbReference type="ARBA" id="ARBA00022475"/>
    </source>
</evidence>
<dbReference type="InterPro" id="IPR003598">
    <property type="entry name" value="Ig_sub2"/>
</dbReference>
<evidence type="ECO:0000256" key="6">
    <source>
        <dbReference type="ARBA" id="ARBA00022737"/>
    </source>
</evidence>
<dbReference type="FunFam" id="2.60.40.10:FF:000161">
    <property type="entry name" value="Leucine rich repeats and immunoglobulin like domains 2"/>
    <property type="match status" value="1"/>
</dbReference>
<evidence type="ECO:0000256" key="4">
    <source>
        <dbReference type="ARBA" id="ARBA00022692"/>
    </source>
</evidence>
<evidence type="ECO:0000256" key="9">
    <source>
        <dbReference type="ARBA" id="ARBA00023157"/>
    </source>
</evidence>
<dbReference type="SUPFAM" id="SSF52058">
    <property type="entry name" value="L domain-like"/>
    <property type="match status" value="2"/>
</dbReference>
<dbReference type="Pfam" id="PF13927">
    <property type="entry name" value="Ig_3"/>
    <property type="match status" value="1"/>
</dbReference>
<dbReference type="Pfam" id="PF07679">
    <property type="entry name" value="I-set"/>
    <property type="match status" value="2"/>
</dbReference>
<dbReference type="InterPro" id="IPR000483">
    <property type="entry name" value="Cys-rich_flank_reg_C"/>
</dbReference>
<dbReference type="AlphaFoldDB" id="A0A2K5IH37"/>
<feature type="domain" description="Ig-like" evidence="14">
    <location>
        <begin position="554"/>
        <end position="643"/>
    </location>
</feature>
<feature type="transmembrane region" description="Helical" evidence="13">
    <location>
        <begin position="756"/>
        <end position="782"/>
    </location>
</feature>
<dbReference type="GO" id="GO:0005886">
    <property type="term" value="C:plasma membrane"/>
    <property type="evidence" value="ECO:0007669"/>
    <property type="project" value="UniProtKB-SubCell"/>
</dbReference>
<feature type="domain" description="Ig-like" evidence="14">
    <location>
        <begin position="450"/>
        <end position="549"/>
    </location>
</feature>
<sequence>TCRCLGDLLDCSRQRLARLPEPLPPWVARLDLSHNRLSFIKASSMSHLQSLREVKLNNNELETIPNLGPASANITLLSLAGNRIVEILPEHLKEFQSLETLDLSSNNISELKTAFPPLQLKYLYLNSNRVTSMEPGYFDSLANTLLVLKLNRNRISAIPPKMFKLPHLQHLELNRNKIKNIDGLTFQGLGALKSLKMQRNGVTKLMDGAFWGLSNMEILHLDHNNLTEITKGWLYGLLMLQELHLSQNAINRISPDAWEFCQKLSELDLTFNHLSRLDDSSFLGLSLLNTLHIGNNRVSYIADGAFRGLSSLKTLDLKNNEISWTIEDMNGAFSGLDKLRRLILQGNRIRSITKKAFTGLDALEHLDLSDNAIMSLQGNAFSQMKKLRQLHLNTSSLLCDCQLKWLPQWVAENNFQSFVNASCAHPQLLKGRSIFAVSPDGFVCDDFPKPQITVQPETQSAIKGSNLSFICSAASSSDSPMTFAWKKDNELLHDAEMENYAHLRAQGGEVMEYTTILRLREVEFASEGKYQCVISNHFGSSYSVKAKLTVNMLPSFTKTPMDLTIRAGAMARLECAAVGHPAPQIAWQKDGGTDFPAARERRMHVMPEDDVFFIVDVKIEDIGVYSCTAQNSAGSISANATLTVLETPSFLRPLLDRTVTKGETAVLQCIAGGSPPPKLNWTKDDSPLMVTERHFFAAGNQLLIIVDSDVSDAGKYTCEMSNTLGTERGNVRLSVIPTPTCDSPQMTAPSLDDDGWATVGVVIIAVVCCVVGTSLVWVVIIYHTRRRNEDCSITNTDETNLPADIPSYLSSQGTLADRQDGYVSSESGSHHQFVTSSGAGFFLPQHDSSGTCHIDNSSEADVEAATDPFLCPFLGSTGPVYLKGNLYGSDPFETYHTGCSPDPRTALMDHYEPRYIRKKECYPCSHPSEESCERSFSDIAWPSHVRKLLNTSYSQNEGPGMKSLCPNKSSLDFSTNPEPALVASSNSFMGTFGKALRRPHLDAYSNFGQPSDCQPRAFYLKAHSSPDLDSGSEEDGKERTDFQEENHICTFKQTLENYRTPNFQSYDLDT</sequence>
<dbReference type="InterPro" id="IPR013098">
    <property type="entry name" value="Ig_I-set"/>
</dbReference>
<reference evidence="15" key="2">
    <citation type="submission" date="2025-09" db="UniProtKB">
        <authorList>
            <consortium name="Ensembl"/>
        </authorList>
    </citation>
    <scope>IDENTIFICATION</scope>
</reference>
<dbReference type="PROSITE" id="PS50835">
    <property type="entry name" value="IG_LIKE"/>
    <property type="match status" value="3"/>
</dbReference>
<evidence type="ECO:0000259" key="14">
    <source>
        <dbReference type="PROSITE" id="PS50835"/>
    </source>
</evidence>
<evidence type="ECO:0000256" key="3">
    <source>
        <dbReference type="ARBA" id="ARBA00022614"/>
    </source>
</evidence>
<keyword evidence="11" id="KW-0393">Immunoglobulin domain</keyword>
<dbReference type="SMART" id="SM00408">
    <property type="entry name" value="IGc2"/>
    <property type="match status" value="3"/>
</dbReference>
<dbReference type="PROSITE" id="PS51450">
    <property type="entry name" value="LRR"/>
    <property type="match status" value="5"/>
</dbReference>
<dbReference type="FunFam" id="2.60.40.10:FF:000150">
    <property type="entry name" value="Leucine rich repeats and immunoglobulin like domains 3"/>
    <property type="match status" value="1"/>
</dbReference>
<evidence type="ECO:0000256" key="10">
    <source>
        <dbReference type="ARBA" id="ARBA00023180"/>
    </source>
</evidence>
<evidence type="ECO:0000256" key="8">
    <source>
        <dbReference type="ARBA" id="ARBA00023136"/>
    </source>
</evidence>
<dbReference type="PANTHER" id="PTHR45842">
    <property type="entry name" value="SYNAPTIC ADHESION-LIKE MOLECULE SALM"/>
    <property type="match status" value="1"/>
</dbReference>
<dbReference type="FunFam" id="3.80.10.10:FF:000023">
    <property type="entry name" value="Leucine rich repeats and immunoglobulin like domains 3"/>
    <property type="match status" value="1"/>
</dbReference>
<feature type="domain" description="Ig-like" evidence="14">
    <location>
        <begin position="648"/>
        <end position="734"/>
    </location>
</feature>
<keyword evidence="4 13" id="KW-0812">Transmembrane</keyword>
<dbReference type="InterPro" id="IPR003599">
    <property type="entry name" value="Ig_sub"/>
</dbReference>
<evidence type="ECO:0000256" key="1">
    <source>
        <dbReference type="ARBA" id="ARBA00004251"/>
    </source>
</evidence>
<evidence type="ECO:0000256" key="7">
    <source>
        <dbReference type="ARBA" id="ARBA00022989"/>
    </source>
</evidence>
<dbReference type="SMART" id="SM00365">
    <property type="entry name" value="LRR_SD22"/>
    <property type="match status" value="7"/>
</dbReference>
<protein>
    <recommendedName>
        <fullName evidence="14">Ig-like domain-containing protein</fullName>
    </recommendedName>
</protein>
<feature type="region of interest" description="Disordered" evidence="12">
    <location>
        <begin position="1024"/>
        <end position="1044"/>
    </location>
</feature>
<keyword evidence="6" id="KW-0677">Repeat</keyword>
<accession>A0A2K5IH37</accession>
<organism evidence="15 16">
    <name type="scientific">Colobus angolensis palliatus</name>
    <name type="common">Peters' Angolan colobus</name>
    <dbReference type="NCBI Taxonomy" id="336983"/>
    <lineage>
        <taxon>Eukaryota</taxon>
        <taxon>Metazoa</taxon>
        <taxon>Chordata</taxon>
        <taxon>Craniata</taxon>
        <taxon>Vertebrata</taxon>
        <taxon>Euteleostomi</taxon>
        <taxon>Mammalia</taxon>
        <taxon>Eutheria</taxon>
        <taxon>Euarchontoglires</taxon>
        <taxon>Primates</taxon>
        <taxon>Haplorrhini</taxon>
        <taxon>Catarrhini</taxon>
        <taxon>Cercopithecidae</taxon>
        <taxon>Colobinae</taxon>
        <taxon>Colobus</taxon>
    </lineage>
</organism>
<dbReference type="FunFam" id="2.60.40.10:FF:000224">
    <property type="entry name" value="Leucine rich repeats and immunoglobulin like domains 3"/>
    <property type="match status" value="1"/>
</dbReference>
<dbReference type="Pfam" id="PF12799">
    <property type="entry name" value="LRR_4"/>
    <property type="match status" value="1"/>
</dbReference>
<name>A0A2K5IH37_COLAP</name>
<keyword evidence="5" id="KW-0732">Signal</keyword>
<keyword evidence="3" id="KW-0433">Leucine-rich repeat</keyword>
<keyword evidence="9" id="KW-1015">Disulfide bond</keyword>
<dbReference type="InterPro" id="IPR036179">
    <property type="entry name" value="Ig-like_dom_sf"/>
</dbReference>
<comment type="subcellular location">
    <subcellularLocation>
        <location evidence="1">Cell membrane</location>
        <topology evidence="1">Single-pass type I membrane protein</topology>
    </subcellularLocation>
</comment>
<dbReference type="Proteomes" id="UP000233080">
    <property type="component" value="Unassembled WGS sequence"/>
</dbReference>
<dbReference type="SMART" id="SM00082">
    <property type="entry name" value="LRRCT"/>
    <property type="match status" value="1"/>
</dbReference>
<dbReference type="SUPFAM" id="SSF48726">
    <property type="entry name" value="Immunoglobulin"/>
    <property type="match status" value="3"/>
</dbReference>
<dbReference type="InterPro" id="IPR001611">
    <property type="entry name" value="Leu-rich_rpt"/>
</dbReference>
<dbReference type="InterPro" id="IPR007110">
    <property type="entry name" value="Ig-like_dom"/>
</dbReference>
<dbReference type="SMART" id="SM00409">
    <property type="entry name" value="IG"/>
    <property type="match status" value="3"/>
</dbReference>
<dbReference type="Gene3D" id="2.60.40.10">
    <property type="entry name" value="Immunoglobulins"/>
    <property type="match status" value="3"/>
</dbReference>
<keyword evidence="2" id="KW-1003">Cell membrane</keyword>
<keyword evidence="7 13" id="KW-1133">Transmembrane helix</keyword>
<evidence type="ECO:0000256" key="13">
    <source>
        <dbReference type="SAM" id="Phobius"/>
    </source>
</evidence>
<keyword evidence="16" id="KW-1185">Reference proteome</keyword>
<dbReference type="InterPro" id="IPR032675">
    <property type="entry name" value="LRR_dom_sf"/>
</dbReference>
<dbReference type="Pfam" id="PF13855">
    <property type="entry name" value="LRR_8"/>
    <property type="match status" value="3"/>
</dbReference>
<keyword evidence="8 13" id="KW-0472">Membrane</keyword>
<dbReference type="Gene3D" id="3.80.10.10">
    <property type="entry name" value="Ribonuclease Inhibitor"/>
    <property type="match status" value="2"/>
</dbReference>
<evidence type="ECO:0000256" key="5">
    <source>
        <dbReference type="ARBA" id="ARBA00022729"/>
    </source>
</evidence>
<dbReference type="InterPro" id="IPR013783">
    <property type="entry name" value="Ig-like_fold"/>
</dbReference>
<keyword evidence="10" id="KW-0325">Glycoprotein</keyword>
<reference evidence="15" key="1">
    <citation type="submission" date="2025-08" db="UniProtKB">
        <authorList>
            <consortium name="Ensembl"/>
        </authorList>
    </citation>
    <scope>IDENTIFICATION</scope>
</reference>
<evidence type="ECO:0000256" key="11">
    <source>
        <dbReference type="ARBA" id="ARBA00023319"/>
    </source>
</evidence>
<feature type="compositionally biased region" description="Basic and acidic residues" evidence="12">
    <location>
        <begin position="1034"/>
        <end position="1044"/>
    </location>
</feature>
<dbReference type="FunFam" id="3.80.10.10:FF:000040">
    <property type="entry name" value="Leucine rich repeats and immunoglobulin like domains 2"/>
    <property type="match status" value="1"/>
</dbReference>
<dbReference type="CDD" id="cd05763">
    <property type="entry name" value="IgI_LRIG1-like"/>
    <property type="match status" value="1"/>
</dbReference>
<dbReference type="InterPro" id="IPR025875">
    <property type="entry name" value="Leu-rich_rpt_4"/>
</dbReference>
<dbReference type="OMA" id="WIIEDQS"/>
<dbReference type="Ensembl" id="ENSCANT00000038910.1">
    <property type="protein sequence ID" value="ENSCANP00000015974.1"/>
    <property type="gene ID" value="ENSCANG00000031421.1"/>
</dbReference>